<sequence>MVIPRPLNILVTRSFSITAGPLEDCVTPLPEDFLHGLSPVPSTSHNHNARNDESLLDAQSYPSPSRVTGPNIPHGYCSHGPPSPPLSAVGSVSPPLFFLPDNPPPSPIEPLRRLSVQEPSKTPQTQSDVPIAHQNLAVVQFDEEKLTWEGTAPLHAIDLGSCEGLDDLVSGLFHCLQTGRAIQIIGVPFPDLGKWMDRLMEAGFWSIKAEFLPLGAKVGAVAYVNVFADKPATPSPTFWGIQKHDQNAESLARNHFISLAIEVLNNNPDRLPDLRWLISIDLGLRAWFEAELFQRIRNIGVDHHPTARMHLMTSRFVGFSLNAPVVRKMI</sequence>
<dbReference type="EMBL" id="DS985232">
    <property type="protein sequence ID" value="EEY24038.1"/>
    <property type="molecule type" value="Genomic_DNA"/>
</dbReference>
<evidence type="ECO:0000313" key="3">
    <source>
        <dbReference type="Proteomes" id="UP000008698"/>
    </source>
</evidence>
<dbReference type="Proteomes" id="UP000008698">
    <property type="component" value="Unassembled WGS sequence"/>
</dbReference>
<evidence type="ECO:0000313" key="2">
    <source>
        <dbReference type="EMBL" id="EEY24038.1"/>
    </source>
</evidence>
<organism evidence="3">
    <name type="scientific">Verticillium alfalfae (strain VaMs.102 / ATCC MYA-4576 / FGSC 10136)</name>
    <name type="common">Verticillium wilt of alfalfa</name>
    <name type="synonym">Verticillium albo-atrum</name>
    <dbReference type="NCBI Taxonomy" id="526221"/>
    <lineage>
        <taxon>Eukaryota</taxon>
        <taxon>Fungi</taxon>
        <taxon>Dikarya</taxon>
        <taxon>Ascomycota</taxon>
        <taxon>Pezizomycotina</taxon>
        <taxon>Sordariomycetes</taxon>
        <taxon>Hypocreomycetidae</taxon>
        <taxon>Glomerellales</taxon>
        <taxon>Plectosphaerellaceae</taxon>
        <taxon>Verticillium</taxon>
    </lineage>
</organism>
<name>C9SZ23_VERA1</name>
<reference evidence="3" key="1">
    <citation type="journal article" date="2011" name="PLoS Pathog.">
        <title>Comparative genomics yields insights into niche adaptation of plant vascular wilt pathogens.</title>
        <authorList>
            <person name="Klosterman S.J."/>
            <person name="Subbarao K.V."/>
            <person name="Kang S."/>
            <person name="Veronese P."/>
            <person name="Gold S.E."/>
            <person name="Thomma B.P.H.J."/>
            <person name="Chen Z."/>
            <person name="Henrissat B."/>
            <person name="Lee Y.-H."/>
            <person name="Park J."/>
            <person name="Garcia-Pedrajas M.D."/>
            <person name="Barbara D.J."/>
            <person name="Anchieta A."/>
            <person name="de Jonge R."/>
            <person name="Santhanam P."/>
            <person name="Maruthachalam K."/>
            <person name="Atallah Z."/>
            <person name="Amyotte S.G."/>
            <person name="Paz Z."/>
            <person name="Inderbitzin P."/>
            <person name="Hayes R.J."/>
            <person name="Heiman D.I."/>
            <person name="Young S."/>
            <person name="Zeng Q."/>
            <person name="Engels R."/>
            <person name="Galagan J."/>
            <person name="Cuomo C.A."/>
            <person name="Dobinson K.F."/>
            <person name="Ma L.-J."/>
        </authorList>
    </citation>
    <scope>NUCLEOTIDE SEQUENCE [LARGE SCALE GENOMIC DNA]</scope>
    <source>
        <strain evidence="3">VaMs.102 / ATCC MYA-4576 / FGSC 10136</strain>
    </source>
</reference>
<dbReference type="AlphaFoldDB" id="C9SZ23"/>
<accession>C9SZ23</accession>
<keyword evidence="3" id="KW-1185">Reference proteome</keyword>
<dbReference type="GeneID" id="9533610"/>
<dbReference type="KEGG" id="val:VDBG_10148"/>
<proteinExistence type="predicted"/>
<gene>
    <name evidence="2" type="ORF">VDBG_10148</name>
</gene>
<dbReference type="OrthoDB" id="4839137at2759"/>
<dbReference type="RefSeq" id="XP_002999689.1">
    <property type="nucleotide sequence ID" value="XM_002999643.1"/>
</dbReference>
<dbReference type="eggNOG" id="ENOG502T8FB">
    <property type="taxonomic scope" value="Eukaryota"/>
</dbReference>
<feature type="region of interest" description="Disordered" evidence="1">
    <location>
        <begin position="56"/>
        <end position="79"/>
    </location>
</feature>
<dbReference type="HOGENOM" id="CLU_842519_0_0_1"/>
<protein>
    <submittedName>
        <fullName evidence="2">Predicted protein</fullName>
    </submittedName>
</protein>
<evidence type="ECO:0000256" key="1">
    <source>
        <dbReference type="SAM" id="MobiDB-lite"/>
    </source>
</evidence>